<dbReference type="InterPro" id="IPR004199">
    <property type="entry name" value="B-gal_small/dom_5"/>
</dbReference>
<evidence type="ECO:0000256" key="5">
    <source>
        <dbReference type="ARBA" id="ARBA00011245"/>
    </source>
</evidence>
<reference evidence="14 17" key="1">
    <citation type="journal article" date="2015" name="Int. J. Syst. Evol. Microbiol.">
        <title>Algibacter amylolyticus sp. nov., isolated from intertidal sediment.</title>
        <authorList>
            <person name="Zhang D.C."/>
            <person name="Wu J."/>
            <person name="Neuner K."/>
            <person name="Yao J."/>
            <person name="Margesin R."/>
        </authorList>
    </citation>
    <scope>NUCLEOTIDE SEQUENCE [LARGE SCALE GENOMIC DNA]</scope>
    <source>
        <strain evidence="14 17">RU-4-M-4</strain>
    </source>
</reference>
<dbReference type="PROSITE" id="PS00719">
    <property type="entry name" value="GLYCOSYL_HYDROL_F2_1"/>
    <property type="match status" value="1"/>
</dbReference>
<dbReference type="AlphaFoldDB" id="A0A5M7BBR0"/>
<dbReference type="Gene3D" id="2.60.40.10">
    <property type="entry name" value="Immunoglobulins"/>
    <property type="match status" value="2"/>
</dbReference>
<dbReference type="Gene3D" id="2.60.120.260">
    <property type="entry name" value="Galactose-binding domain-like"/>
    <property type="match status" value="1"/>
</dbReference>
<dbReference type="InterPro" id="IPR011013">
    <property type="entry name" value="Gal_mutarotase_sf_dom"/>
</dbReference>
<dbReference type="SUPFAM" id="SSF74650">
    <property type="entry name" value="Galactose mutarotase-like"/>
    <property type="match status" value="1"/>
</dbReference>
<dbReference type="GO" id="GO:0009341">
    <property type="term" value="C:beta-galactosidase complex"/>
    <property type="evidence" value="ECO:0007669"/>
    <property type="project" value="InterPro"/>
</dbReference>
<dbReference type="InterPro" id="IPR008979">
    <property type="entry name" value="Galactose-bd-like_sf"/>
</dbReference>
<keyword evidence="16" id="KW-1185">Reference proteome</keyword>
<dbReference type="EMBL" id="VMBF01000005">
    <property type="protein sequence ID" value="TSJ75966.1"/>
    <property type="molecule type" value="Genomic_DNA"/>
</dbReference>
<evidence type="ECO:0000256" key="3">
    <source>
        <dbReference type="ARBA" id="ARBA00001959"/>
    </source>
</evidence>
<evidence type="ECO:0000256" key="2">
    <source>
        <dbReference type="ARBA" id="ARBA00001913"/>
    </source>
</evidence>
<dbReference type="Gene3D" id="3.20.20.80">
    <property type="entry name" value="Glycosidases"/>
    <property type="match status" value="1"/>
</dbReference>
<keyword evidence="9" id="KW-0106">Calcium</keyword>
<comment type="subunit">
    <text evidence="5">Monomer.</text>
</comment>
<comment type="similarity">
    <text evidence="4 12">Belongs to the glycosyl hydrolase 2 family.</text>
</comment>
<dbReference type="FunFam" id="2.60.40.10:FF:000680">
    <property type="entry name" value="Beta-galactosidase"/>
    <property type="match status" value="1"/>
</dbReference>
<dbReference type="PRINTS" id="PR00132">
    <property type="entry name" value="GLHYDRLASE2"/>
</dbReference>
<comment type="cofactor">
    <cofactor evidence="2">
        <name>Ca(2+)</name>
        <dbReference type="ChEBI" id="CHEBI:29108"/>
    </cofactor>
</comment>
<dbReference type="Pfam" id="PF02837">
    <property type="entry name" value="Glyco_hydro_2_N"/>
    <property type="match status" value="1"/>
</dbReference>
<evidence type="ECO:0000259" key="13">
    <source>
        <dbReference type="SMART" id="SM01038"/>
    </source>
</evidence>
<dbReference type="Gene3D" id="2.70.98.10">
    <property type="match status" value="1"/>
</dbReference>
<dbReference type="Pfam" id="PF00703">
    <property type="entry name" value="Glyco_hydro_2"/>
    <property type="match status" value="1"/>
</dbReference>
<comment type="caution">
    <text evidence="14">The sequence shown here is derived from an EMBL/GenBank/DDBJ whole genome shotgun (WGS) entry which is preliminary data.</text>
</comment>
<name>A0A5M7BBR0_9FLAO</name>
<dbReference type="Proteomes" id="UP000322315">
    <property type="component" value="Unassembled WGS sequence"/>
</dbReference>
<evidence type="ECO:0000313" key="16">
    <source>
        <dbReference type="Proteomes" id="UP000315145"/>
    </source>
</evidence>
<evidence type="ECO:0000256" key="8">
    <source>
        <dbReference type="ARBA" id="ARBA00022801"/>
    </source>
</evidence>
<dbReference type="InterPro" id="IPR006102">
    <property type="entry name" value="Ig-like_GH2"/>
</dbReference>
<dbReference type="Pfam" id="PF16353">
    <property type="entry name" value="LacZ_4"/>
    <property type="match status" value="1"/>
</dbReference>
<evidence type="ECO:0000256" key="4">
    <source>
        <dbReference type="ARBA" id="ARBA00007401"/>
    </source>
</evidence>
<dbReference type="SUPFAM" id="SSF49785">
    <property type="entry name" value="Galactose-binding domain-like"/>
    <property type="match status" value="1"/>
</dbReference>
<gene>
    <name evidence="14" type="ORF">F2B50_08960</name>
    <name evidence="15" type="ORF">FPF71_08960</name>
</gene>
<evidence type="ECO:0000256" key="6">
    <source>
        <dbReference type="ARBA" id="ARBA00012756"/>
    </source>
</evidence>
<organism evidence="14 17">
    <name type="scientific">Algibacter amylolyticus</name>
    <dbReference type="NCBI Taxonomy" id="1608400"/>
    <lineage>
        <taxon>Bacteria</taxon>
        <taxon>Pseudomonadati</taxon>
        <taxon>Bacteroidota</taxon>
        <taxon>Flavobacteriia</taxon>
        <taxon>Flavobacteriales</taxon>
        <taxon>Flavobacteriaceae</taxon>
        <taxon>Algibacter</taxon>
    </lineage>
</organism>
<evidence type="ECO:0000256" key="9">
    <source>
        <dbReference type="ARBA" id="ARBA00022837"/>
    </source>
</evidence>
<dbReference type="SUPFAM" id="SSF51445">
    <property type="entry name" value="(Trans)glycosidases"/>
    <property type="match status" value="1"/>
</dbReference>
<evidence type="ECO:0000256" key="7">
    <source>
        <dbReference type="ARBA" id="ARBA00013303"/>
    </source>
</evidence>
<dbReference type="GO" id="GO:0030246">
    <property type="term" value="F:carbohydrate binding"/>
    <property type="evidence" value="ECO:0007669"/>
    <property type="project" value="InterPro"/>
</dbReference>
<comment type="catalytic activity">
    <reaction evidence="1 12">
        <text>Hydrolysis of terminal non-reducing beta-D-galactose residues in beta-D-galactosides.</text>
        <dbReference type="EC" id="3.2.1.23"/>
    </reaction>
</comment>
<dbReference type="InterPro" id="IPR013783">
    <property type="entry name" value="Ig-like_fold"/>
</dbReference>
<evidence type="ECO:0000313" key="15">
    <source>
        <dbReference type="EMBL" id="TSJ75966.1"/>
    </source>
</evidence>
<dbReference type="InterPro" id="IPR032312">
    <property type="entry name" value="LacZ_4"/>
</dbReference>
<evidence type="ECO:0000256" key="1">
    <source>
        <dbReference type="ARBA" id="ARBA00001412"/>
    </source>
</evidence>
<dbReference type="GO" id="GO:0005990">
    <property type="term" value="P:lactose catabolic process"/>
    <property type="evidence" value="ECO:0007669"/>
    <property type="project" value="TreeGrafter"/>
</dbReference>
<evidence type="ECO:0000256" key="12">
    <source>
        <dbReference type="RuleBase" id="RU361154"/>
    </source>
</evidence>
<comment type="cofactor">
    <cofactor evidence="3">
        <name>Na(+)</name>
        <dbReference type="ChEBI" id="CHEBI:29101"/>
    </cofactor>
</comment>
<reference evidence="14" key="3">
    <citation type="submission" date="2019-09" db="EMBL/GenBank/DDBJ databases">
        <authorList>
            <person name="Zhang D.-C."/>
        </authorList>
    </citation>
    <scope>NUCLEOTIDE SEQUENCE</scope>
    <source>
        <strain evidence="14">RU-4-M-4</strain>
    </source>
</reference>
<evidence type="ECO:0000256" key="10">
    <source>
        <dbReference type="ARBA" id="ARBA00023295"/>
    </source>
</evidence>
<dbReference type="PANTHER" id="PTHR46323">
    <property type="entry name" value="BETA-GALACTOSIDASE"/>
    <property type="match status" value="1"/>
</dbReference>
<proteinExistence type="inferred from homology"/>
<dbReference type="InterPro" id="IPR050347">
    <property type="entry name" value="Bact_Beta-galactosidase"/>
</dbReference>
<protein>
    <recommendedName>
        <fullName evidence="7 12">Beta-galactosidase</fullName>
        <ecNumber evidence="6 12">3.2.1.23</ecNumber>
    </recommendedName>
    <alternativeName>
        <fullName evidence="11 12">Lactase</fullName>
    </alternativeName>
</protein>
<dbReference type="EMBL" id="VWRS01000005">
    <property type="protein sequence ID" value="KAA5824801.1"/>
    <property type="molecule type" value="Genomic_DNA"/>
</dbReference>
<dbReference type="InterPro" id="IPR023230">
    <property type="entry name" value="Glyco_hydro_2_CS"/>
</dbReference>
<evidence type="ECO:0000313" key="17">
    <source>
        <dbReference type="Proteomes" id="UP000322315"/>
    </source>
</evidence>
<dbReference type="InterPro" id="IPR006101">
    <property type="entry name" value="Glyco_hydro_2"/>
</dbReference>
<dbReference type="SMART" id="SM01038">
    <property type="entry name" value="Bgal_small_N"/>
    <property type="match status" value="1"/>
</dbReference>
<dbReference type="Pfam" id="PF02929">
    <property type="entry name" value="Bgal_small_N"/>
    <property type="match status" value="1"/>
</dbReference>
<keyword evidence="10 12" id="KW-0326">Glycosidase</keyword>
<dbReference type="InterPro" id="IPR036156">
    <property type="entry name" value="Beta-gal/glucu_dom_sf"/>
</dbReference>
<dbReference type="FunFam" id="3.20.20.80:FF:000018">
    <property type="entry name" value="Beta-galactosidase"/>
    <property type="match status" value="1"/>
</dbReference>
<reference evidence="15 16" key="2">
    <citation type="submission" date="2019-07" db="EMBL/GenBank/DDBJ databases">
        <title>Algibacter marinivivus sp. nov., isolated from the surface of a marine red alga.</title>
        <authorList>
            <person name="Zhong X."/>
            <person name="Xu W."/>
            <person name="Zhang Y."/>
            <person name="Zhang Q."/>
            <person name="Du Z."/>
        </authorList>
    </citation>
    <scope>NUCLEOTIDE SEQUENCE [LARGE SCALE GENOMIC DNA]</scope>
    <source>
        <strain evidence="15 16">RU-4-M-4</strain>
    </source>
</reference>
<evidence type="ECO:0000256" key="11">
    <source>
        <dbReference type="ARBA" id="ARBA00032230"/>
    </source>
</evidence>
<dbReference type="InterPro" id="IPR014718">
    <property type="entry name" value="GH-type_carb-bd"/>
</dbReference>
<feature type="domain" description="Beta galactosidase small chain/" evidence="13">
    <location>
        <begin position="770"/>
        <end position="1042"/>
    </location>
</feature>
<sequence length="1049" mass="120979">MKILRILSIICITFSSNLILSQNNDWENPAVFGINKLPARSTSISYESEKNAIIGNKINSDRYHSLNGNWKFKWSETIAESSQDFYENKFNTSKWDDIKVPANWELEGYGTAIYTNTIYPFVPVNPPYVPTNDNPTGCYVKEFKIPANWKNERVVLHFGGVSSAFYVWVNGKKVGYSEDSCLPAEFDITKYLTKGTNKLAIKVFRWSDGSYLEDQDHWRLSGIHREVYLEATPHTYIQDFFVRTNLDSSYQDAVLEVRPKIVNETKKILNGWNIEVELYDDKGHSILKNPLKKDVNDIINEKYPYSGATEFALLKENVENPKKWSAETPNLYNLVIKLKDENNNIIEARSSKIGFRKVETKDGQLWVNGKEILLYGVNRHDHNERTGKVVDEKTMLKDIELMKQFNFNAVRTSHYPNDPRWYELCDEYGIYVLDEANLETHGLGGKLTNNPKWNSAFLQRAIGMVERDKNHPSIIGWSLGNESGMGPNHAAMAGWIKSYDPTRFIHYEGAQYNDNTLDPGYVDVVSRMYTSIPKVVALANDVRDDRPVMWCEYAHSMGNSTGNLAEFWNAIRANKRMIGGFIWDWTDQGLIKKDKNGKEFWAYGGDFGDTINSENFNINGVIFPDQTPQPAAWECKKIFQPMTASIVAIDKGVIKVENRHNFLNLSQYELEWKLEEDGKVVQTGINNDLNIKPQETVEVKLPYKLPDFTPGKSYYITVSFKLKQNTLWAQKGHVVGWDQFEIPYDESYSNTTYNSTSSEIEILNDENTLQLKSDHTRISFNKKTGFLSSYKINDKDILLSEMKPNFWRPITDNDERGSKVGKHQAVWKTAADNLILDDFKINSEAKLVEIEASYSMKNMDSKYKMSYQIQPNGYIKVTCDYMPGSEDLPELPRFGLQMEVSKNLENMQWFGNGPHENYSDRNKGAAFGDYSAQVTKDFVNYVKPQESSNRTQVKWFNLLDNENIGWHVRGLQPLSVSAWPYSMLDLETFKHIVELPKRDFITLNIDYKQMGLGGDDTWTMRSKPHEPYRLKNKRYAYSFEIKPEISKKN</sequence>
<dbReference type="PANTHER" id="PTHR46323:SF2">
    <property type="entry name" value="BETA-GALACTOSIDASE"/>
    <property type="match status" value="1"/>
</dbReference>
<accession>A0A5M7BBR0</accession>
<dbReference type="Proteomes" id="UP000315145">
    <property type="component" value="Unassembled WGS sequence"/>
</dbReference>
<dbReference type="InterPro" id="IPR006104">
    <property type="entry name" value="Glyco_hydro_2_N"/>
</dbReference>
<keyword evidence="8 12" id="KW-0378">Hydrolase</keyword>
<dbReference type="Pfam" id="PF02836">
    <property type="entry name" value="Glyco_hydro_2_C"/>
    <property type="match status" value="1"/>
</dbReference>
<dbReference type="InterPro" id="IPR006103">
    <property type="entry name" value="Glyco_hydro_2_cat"/>
</dbReference>
<dbReference type="RefSeq" id="WP_144116344.1">
    <property type="nucleotide sequence ID" value="NZ_JACHGE010000006.1"/>
</dbReference>
<dbReference type="EC" id="3.2.1.23" evidence="6 12"/>
<dbReference type="InterPro" id="IPR017853">
    <property type="entry name" value="GH"/>
</dbReference>
<evidence type="ECO:0000313" key="14">
    <source>
        <dbReference type="EMBL" id="KAA5824801.1"/>
    </source>
</evidence>
<dbReference type="GO" id="GO:0004565">
    <property type="term" value="F:beta-galactosidase activity"/>
    <property type="evidence" value="ECO:0007669"/>
    <property type="project" value="UniProtKB-EC"/>
</dbReference>
<dbReference type="SUPFAM" id="SSF49303">
    <property type="entry name" value="beta-Galactosidase/glucuronidase domain"/>
    <property type="match status" value="2"/>
</dbReference>
<dbReference type="OrthoDB" id="9801077at2"/>